<keyword evidence="1" id="KW-1133">Transmembrane helix</keyword>
<gene>
    <name evidence="2" type="ORF">CGS46_14230</name>
</gene>
<feature type="transmembrane region" description="Helical" evidence="1">
    <location>
        <begin position="63"/>
        <end position="88"/>
    </location>
</feature>
<evidence type="ECO:0000256" key="1">
    <source>
        <dbReference type="SAM" id="Phobius"/>
    </source>
</evidence>
<dbReference type="EMBL" id="NMTQ01000037">
    <property type="protein sequence ID" value="PDX57658.1"/>
    <property type="molecule type" value="Genomic_DNA"/>
</dbReference>
<dbReference type="Proteomes" id="UP000220752">
    <property type="component" value="Unassembled WGS sequence"/>
</dbReference>
<dbReference type="AlphaFoldDB" id="A0A2A6Z8F7"/>
<sequence>MDKDFMLNYYDKMVRPIWTELMKTPRYQRVACERDKIEREFRRLLDEKLGRKYLELDDGVRCAMLNFFIGVAFFEAGAFFGFFVAALLNAAHAGQESTIFKENDNGTE</sequence>
<protein>
    <submittedName>
        <fullName evidence="2">Uncharacterized protein</fullName>
    </submittedName>
</protein>
<keyword evidence="3" id="KW-1185">Reference proteome</keyword>
<reference evidence="2 3" key="1">
    <citation type="journal article" date="2017" name="Front. Microbiol.">
        <title>New Insights into the Diversity of the Genus Faecalibacterium.</title>
        <authorList>
            <person name="Benevides L."/>
            <person name="Burman S."/>
            <person name="Martin R."/>
            <person name="Robert V."/>
            <person name="Thomas M."/>
            <person name="Miquel S."/>
            <person name="Chain F."/>
            <person name="Sokol H."/>
            <person name="Bermudez-Humaran L.G."/>
            <person name="Morrison M."/>
            <person name="Langella P."/>
            <person name="Azevedo V.A."/>
            <person name="Chatel J.M."/>
            <person name="Soares S."/>
        </authorList>
    </citation>
    <scope>NUCLEOTIDE SEQUENCE [LARGE SCALE GENOMIC DNA]</scope>
    <source>
        <strain evidence="3">CNCM I-4540</strain>
    </source>
</reference>
<name>A0A2A6Z8F7_9FIRM</name>
<accession>A0A2A6Z8F7</accession>
<keyword evidence="1" id="KW-0812">Transmembrane</keyword>
<evidence type="ECO:0000313" key="2">
    <source>
        <dbReference type="EMBL" id="PDX57658.1"/>
    </source>
</evidence>
<keyword evidence="1" id="KW-0472">Membrane</keyword>
<organism evidence="2 3">
    <name type="scientific">Faecalibacterium langellae</name>
    <dbReference type="NCBI Taxonomy" id="3435293"/>
    <lineage>
        <taxon>Bacteria</taxon>
        <taxon>Bacillati</taxon>
        <taxon>Bacillota</taxon>
        <taxon>Clostridia</taxon>
        <taxon>Eubacteriales</taxon>
        <taxon>Oscillospiraceae</taxon>
        <taxon>Faecalibacterium</taxon>
    </lineage>
</organism>
<comment type="caution">
    <text evidence="2">The sequence shown here is derived from an EMBL/GenBank/DDBJ whole genome shotgun (WGS) entry which is preliminary data.</text>
</comment>
<evidence type="ECO:0000313" key="3">
    <source>
        <dbReference type="Proteomes" id="UP000220752"/>
    </source>
</evidence>
<proteinExistence type="predicted"/>